<dbReference type="Proteomes" id="UP000274131">
    <property type="component" value="Unassembled WGS sequence"/>
</dbReference>
<protein>
    <submittedName>
        <fullName evidence="2 4">Uncharacterized protein</fullName>
    </submittedName>
</protein>
<reference evidence="4" key="1">
    <citation type="submission" date="2017-02" db="UniProtKB">
        <authorList>
            <consortium name="WormBaseParasite"/>
        </authorList>
    </citation>
    <scope>IDENTIFICATION</scope>
</reference>
<evidence type="ECO:0000313" key="3">
    <source>
        <dbReference type="Proteomes" id="UP000274131"/>
    </source>
</evidence>
<gene>
    <name evidence="2" type="ORF">EVEC_LOCUS4754</name>
</gene>
<keyword evidence="3" id="KW-1185">Reference proteome</keyword>
<proteinExistence type="predicted"/>
<reference evidence="2 3" key="2">
    <citation type="submission" date="2018-10" db="EMBL/GenBank/DDBJ databases">
        <authorList>
            <consortium name="Pathogen Informatics"/>
        </authorList>
    </citation>
    <scope>NUCLEOTIDE SEQUENCE [LARGE SCALE GENOMIC DNA]</scope>
</reference>
<dbReference type="EMBL" id="UXUI01007951">
    <property type="protein sequence ID" value="VDD90003.1"/>
    <property type="molecule type" value="Genomic_DNA"/>
</dbReference>
<evidence type="ECO:0000313" key="4">
    <source>
        <dbReference type="WBParaSite" id="EVEC_0000507001-mRNA-1"/>
    </source>
</evidence>
<dbReference type="AlphaFoldDB" id="A0A0N4V4L0"/>
<sequence>MGSNFDNELDYVRILVFPGAPAAGQSDCIVRLQCCGIVSFKEAIFSSNIAQTEAPGIPNTSNDKHKNKATYPEFPES</sequence>
<evidence type="ECO:0000256" key="1">
    <source>
        <dbReference type="SAM" id="MobiDB-lite"/>
    </source>
</evidence>
<feature type="region of interest" description="Disordered" evidence="1">
    <location>
        <begin position="52"/>
        <end position="77"/>
    </location>
</feature>
<organism evidence="4">
    <name type="scientific">Enterobius vermicularis</name>
    <name type="common">Human pinworm</name>
    <dbReference type="NCBI Taxonomy" id="51028"/>
    <lineage>
        <taxon>Eukaryota</taxon>
        <taxon>Metazoa</taxon>
        <taxon>Ecdysozoa</taxon>
        <taxon>Nematoda</taxon>
        <taxon>Chromadorea</taxon>
        <taxon>Rhabditida</taxon>
        <taxon>Spirurina</taxon>
        <taxon>Oxyuridomorpha</taxon>
        <taxon>Oxyuroidea</taxon>
        <taxon>Oxyuridae</taxon>
        <taxon>Enterobius</taxon>
    </lineage>
</organism>
<evidence type="ECO:0000313" key="2">
    <source>
        <dbReference type="EMBL" id="VDD90003.1"/>
    </source>
</evidence>
<dbReference type="WBParaSite" id="EVEC_0000507001-mRNA-1">
    <property type="protein sequence ID" value="EVEC_0000507001-mRNA-1"/>
    <property type="gene ID" value="EVEC_0000507001"/>
</dbReference>
<accession>A0A0N4V4L0</accession>
<name>A0A0N4V4L0_ENTVE</name>